<dbReference type="Proteomes" id="UP000321051">
    <property type="component" value="Unassembled WGS sequence"/>
</dbReference>
<accession>A0A510Y3D6</accession>
<evidence type="ECO:0000313" key="1">
    <source>
        <dbReference type="EMBL" id="GEK57846.1"/>
    </source>
</evidence>
<keyword evidence="2" id="KW-1185">Reference proteome</keyword>
<dbReference type="InterPro" id="IPR018699">
    <property type="entry name" value="DUF2203"/>
</dbReference>
<sequence length="141" mass="16908">MFSKYYSLEEANTLIPWFHEEIIYLKYLQDTLHRTYRKRRAAAEAGEEEVFLLEAAIDFLEWQTRDLIRQLETKYVFVRSVQNGQIDLPAKANGRTVMLSWKFGESAISRYRELFAVYTKRKRIEATDDDADPEWRKYPLE</sequence>
<dbReference type="STRING" id="1371.GCA_900166605_02850"/>
<comment type="caution">
    <text evidence="1">The sequence shown here is derived from an EMBL/GenBank/DDBJ whole genome shotgun (WGS) entry which is preliminary data.</text>
</comment>
<organism evidence="1 2">
    <name type="scientific">Marinococcus halophilus</name>
    <dbReference type="NCBI Taxonomy" id="1371"/>
    <lineage>
        <taxon>Bacteria</taxon>
        <taxon>Bacillati</taxon>
        <taxon>Bacillota</taxon>
        <taxon>Bacilli</taxon>
        <taxon>Bacillales</taxon>
        <taxon>Bacillaceae</taxon>
        <taxon>Marinococcus</taxon>
    </lineage>
</organism>
<gene>
    <name evidence="1" type="ORF">MHA01_07510</name>
</gene>
<name>A0A510Y3D6_MARHA</name>
<dbReference type="OrthoDB" id="9802910at2"/>
<reference evidence="1 2" key="1">
    <citation type="submission" date="2019-07" db="EMBL/GenBank/DDBJ databases">
        <title>Whole genome shotgun sequence of Marinococcus halophilus NBRC 102359.</title>
        <authorList>
            <person name="Hosoyama A."/>
            <person name="Uohara A."/>
            <person name="Ohji S."/>
            <person name="Ichikawa N."/>
        </authorList>
    </citation>
    <scope>NUCLEOTIDE SEQUENCE [LARGE SCALE GENOMIC DNA]</scope>
    <source>
        <strain evidence="1 2">NBRC 102359</strain>
    </source>
</reference>
<dbReference type="PIRSF" id="PIRSF016498">
    <property type="entry name" value="UCP016498"/>
    <property type="match status" value="1"/>
</dbReference>
<dbReference type="Pfam" id="PF09969">
    <property type="entry name" value="DUF2203"/>
    <property type="match status" value="1"/>
</dbReference>
<proteinExistence type="predicted"/>
<dbReference type="EMBL" id="BJUN01000003">
    <property type="protein sequence ID" value="GEK57846.1"/>
    <property type="molecule type" value="Genomic_DNA"/>
</dbReference>
<evidence type="ECO:0000313" key="2">
    <source>
        <dbReference type="Proteomes" id="UP000321051"/>
    </source>
</evidence>
<protein>
    <submittedName>
        <fullName evidence="1">Uncharacterized protein</fullName>
    </submittedName>
</protein>
<dbReference type="RefSeq" id="WP_094908072.1">
    <property type="nucleotide sequence ID" value="NZ_BJUN01000003.1"/>
</dbReference>
<dbReference type="AlphaFoldDB" id="A0A510Y3D6"/>